<dbReference type="Pfam" id="PF02653">
    <property type="entry name" value="BPD_transp_2"/>
    <property type="match status" value="1"/>
</dbReference>
<proteinExistence type="inferred from homology"/>
<dbReference type="GO" id="GO:0005886">
    <property type="term" value="C:plasma membrane"/>
    <property type="evidence" value="ECO:0007669"/>
    <property type="project" value="UniProtKB-SubCell"/>
</dbReference>
<gene>
    <name evidence="10" type="ORF">GCM10009021_07440</name>
</gene>
<evidence type="ECO:0000256" key="8">
    <source>
        <dbReference type="ARBA" id="ARBA00037998"/>
    </source>
</evidence>
<keyword evidence="3" id="KW-1003">Cell membrane</keyword>
<feature type="transmembrane region" description="Helical" evidence="9">
    <location>
        <begin position="20"/>
        <end position="38"/>
    </location>
</feature>
<feature type="transmembrane region" description="Helical" evidence="9">
    <location>
        <begin position="145"/>
        <end position="162"/>
    </location>
</feature>
<sequence length="293" mass="30469">MVSIDLLAQTVSNGVLLGGIYALAALGLSLIFGIMDVVNLAHGHLLMLGGYVAIVLFTMAGLSPLVGMLAAMLVLFVIGIVLQRALLERVVDEGIEQPILVLFGVALVFQNLGQHFLGSDAQSTELTLGIGGIDLGPVLLSPSRTVTFVVAVLLVVLTWLFLEYTSTGHAIRATSQNRAAARYVGIDTDRIYMLTMGVGAALAGAAGSLLSMLFPIDPYVGWSYLLKSFAVVVLGGVGSIIGTLVGGVILGTAENVTALFLGGSYRDVMTFTIFLLVLLLKPEGLFGTGGGGE</sequence>
<evidence type="ECO:0000256" key="5">
    <source>
        <dbReference type="ARBA" id="ARBA00022970"/>
    </source>
</evidence>
<evidence type="ECO:0000256" key="3">
    <source>
        <dbReference type="ARBA" id="ARBA00022475"/>
    </source>
</evidence>
<comment type="similarity">
    <text evidence="8">Belongs to the binding-protein-dependent transport system permease family. LivHM subfamily.</text>
</comment>
<keyword evidence="7 9" id="KW-0472">Membrane</keyword>
<evidence type="ECO:0000256" key="4">
    <source>
        <dbReference type="ARBA" id="ARBA00022692"/>
    </source>
</evidence>
<evidence type="ECO:0000313" key="11">
    <source>
        <dbReference type="Proteomes" id="UP000608850"/>
    </source>
</evidence>
<feature type="transmembrane region" description="Helical" evidence="9">
    <location>
        <begin position="68"/>
        <end position="87"/>
    </location>
</feature>
<dbReference type="GO" id="GO:0022857">
    <property type="term" value="F:transmembrane transporter activity"/>
    <property type="evidence" value="ECO:0007669"/>
    <property type="project" value="InterPro"/>
</dbReference>
<dbReference type="InterPro" id="IPR052157">
    <property type="entry name" value="BCAA_transport_permease"/>
</dbReference>
<dbReference type="Proteomes" id="UP000608850">
    <property type="component" value="Unassembled WGS sequence"/>
</dbReference>
<keyword evidence="2" id="KW-0813">Transport</keyword>
<reference evidence="10 11" key="1">
    <citation type="journal article" date="2019" name="Int. J. Syst. Evol. Microbiol.">
        <title>The Global Catalogue of Microorganisms (GCM) 10K type strain sequencing project: providing services to taxonomists for standard genome sequencing and annotation.</title>
        <authorList>
            <consortium name="The Broad Institute Genomics Platform"/>
            <consortium name="The Broad Institute Genome Sequencing Center for Infectious Disease"/>
            <person name="Wu L."/>
            <person name="Ma J."/>
        </authorList>
    </citation>
    <scope>NUCLEOTIDE SEQUENCE [LARGE SCALE GENOMIC DNA]</scope>
    <source>
        <strain evidence="10 11">JCM 16331</strain>
    </source>
</reference>
<keyword evidence="4 9" id="KW-0812">Transmembrane</keyword>
<dbReference type="CDD" id="cd06582">
    <property type="entry name" value="TM_PBP1_LivH_like"/>
    <property type="match status" value="1"/>
</dbReference>
<name>A0A830G9E1_9EURY</name>
<dbReference type="GO" id="GO:0006865">
    <property type="term" value="P:amino acid transport"/>
    <property type="evidence" value="ECO:0007669"/>
    <property type="project" value="UniProtKB-KW"/>
</dbReference>
<evidence type="ECO:0000256" key="2">
    <source>
        <dbReference type="ARBA" id="ARBA00022448"/>
    </source>
</evidence>
<comment type="subcellular location">
    <subcellularLocation>
        <location evidence="1">Cell membrane</location>
        <topology evidence="1">Multi-pass membrane protein</topology>
    </subcellularLocation>
</comment>
<feature type="transmembrane region" description="Helical" evidence="9">
    <location>
        <begin position="258"/>
        <end position="280"/>
    </location>
</feature>
<feature type="transmembrane region" description="Helical" evidence="9">
    <location>
        <begin position="45"/>
        <end position="62"/>
    </location>
</feature>
<dbReference type="EMBL" id="BMOQ01000002">
    <property type="protein sequence ID" value="GGN10184.1"/>
    <property type="molecule type" value="Genomic_DNA"/>
</dbReference>
<feature type="transmembrane region" description="Helical" evidence="9">
    <location>
        <begin position="191"/>
        <end position="216"/>
    </location>
</feature>
<evidence type="ECO:0000256" key="7">
    <source>
        <dbReference type="ARBA" id="ARBA00023136"/>
    </source>
</evidence>
<protein>
    <submittedName>
        <fullName evidence="10">Branched-chain amino acid ABC transporter permease</fullName>
    </submittedName>
</protein>
<evidence type="ECO:0000313" key="10">
    <source>
        <dbReference type="EMBL" id="GGN10184.1"/>
    </source>
</evidence>
<dbReference type="PANTHER" id="PTHR11795">
    <property type="entry name" value="BRANCHED-CHAIN AMINO ACID TRANSPORT SYSTEM PERMEASE PROTEIN LIVH"/>
    <property type="match status" value="1"/>
</dbReference>
<feature type="transmembrane region" description="Helical" evidence="9">
    <location>
        <begin position="99"/>
        <end position="117"/>
    </location>
</feature>
<keyword evidence="11" id="KW-1185">Reference proteome</keyword>
<dbReference type="PANTHER" id="PTHR11795:SF445">
    <property type="entry name" value="AMINO ACID ABC TRANSPORTER PERMEASE PROTEIN"/>
    <property type="match status" value="1"/>
</dbReference>
<accession>A0A830G9E1</accession>
<dbReference type="InterPro" id="IPR001851">
    <property type="entry name" value="ABC_transp_permease"/>
</dbReference>
<organism evidence="10 11">
    <name type="scientific">Halarchaeum nitratireducens</name>
    <dbReference type="NCBI Taxonomy" id="489913"/>
    <lineage>
        <taxon>Archaea</taxon>
        <taxon>Methanobacteriati</taxon>
        <taxon>Methanobacteriota</taxon>
        <taxon>Stenosarchaea group</taxon>
        <taxon>Halobacteria</taxon>
        <taxon>Halobacteriales</taxon>
        <taxon>Halobacteriaceae</taxon>
    </lineage>
</organism>
<evidence type="ECO:0000256" key="6">
    <source>
        <dbReference type="ARBA" id="ARBA00022989"/>
    </source>
</evidence>
<dbReference type="AlphaFoldDB" id="A0A830G9E1"/>
<comment type="caution">
    <text evidence="10">The sequence shown here is derived from an EMBL/GenBank/DDBJ whole genome shotgun (WGS) entry which is preliminary data.</text>
</comment>
<dbReference type="RefSeq" id="WP_188877184.1">
    <property type="nucleotide sequence ID" value="NZ_BMOQ01000002.1"/>
</dbReference>
<keyword evidence="6 9" id="KW-1133">Transmembrane helix</keyword>
<dbReference type="OrthoDB" id="43815at2157"/>
<feature type="transmembrane region" description="Helical" evidence="9">
    <location>
        <begin position="228"/>
        <end position="251"/>
    </location>
</feature>
<evidence type="ECO:0000256" key="9">
    <source>
        <dbReference type="SAM" id="Phobius"/>
    </source>
</evidence>
<evidence type="ECO:0000256" key="1">
    <source>
        <dbReference type="ARBA" id="ARBA00004651"/>
    </source>
</evidence>
<keyword evidence="5" id="KW-0029">Amino-acid transport</keyword>